<dbReference type="AlphaFoldDB" id="A0A926DEW6"/>
<feature type="binding site" evidence="7">
    <location>
        <position position="113"/>
    </location>
    <ligand>
        <name>Zn(2+)</name>
        <dbReference type="ChEBI" id="CHEBI:29105"/>
    </ligand>
</feature>
<dbReference type="GO" id="GO:0008270">
    <property type="term" value="F:zinc ion binding"/>
    <property type="evidence" value="ECO:0007669"/>
    <property type="project" value="TreeGrafter"/>
</dbReference>
<dbReference type="EMBL" id="JACRSP010000001">
    <property type="protein sequence ID" value="MBC8535755.1"/>
    <property type="molecule type" value="Genomic_DNA"/>
</dbReference>
<organism evidence="9 10">
    <name type="scientific">Feifania hominis</name>
    <dbReference type="NCBI Taxonomy" id="2763660"/>
    <lineage>
        <taxon>Bacteria</taxon>
        <taxon>Bacillati</taxon>
        <taxon>Bacillota</taxon>
        <taxon>Clostridia</taxon>
        <taxon>Eubacteriales</taxon>
        <taxon>Feifaniaceae</taxon>
        <taxon>Feifania</taxon>
    </lineage>
</organism>
<feature type="binding site" evidence="8">
    <location>
        <position position="72"/>
    </location>
    <ligand>
        <name>Fe cation</name>
        <dbReference type="ChEBI" id="CHEBI:24875"/>
    </ligand>
</feature>
<dbReference type="Gene3D" id="1.10.10.10">
    <property type="entry name" value="Winged helix-like DNA-binding domain superfamily/Winged helix DNA-binding domain"/>
    <property type="match status" value="1"/>
</dbReference>
<gene>
    <name evidence="9" type="ORF">H8695_03495</name>
</gene>
<evidence type="ECO:0000256" key="1">
    <source>
        <dbReference type="ARBA" id="ARBA00007957"/>
    </source>
</evidence>
<dbReference type="PANTHER" id="PTHR33202:SF7">
    <property type="entry name" value="FERRIC UPTAKE REGULATION PROTEIN"/>
    <property type="match status" value="1"/>
</dbReference>
<evidence type="ECO:0000256" key="2">
    <source>
        <dbReference type="ARBA" id="ARBA00022491"/>
    </source>
</evidence>
<dbReference type="RefSeq" id="WP_249299483.1">
    <property type="nucleotide sequence ID" value="NZ_JACRSP010000001.1"/>
</dbReference>
<comment type="cofactor">
    <cofactor evidence="7">
        <name>Zn(2+)</name>
        <dbReference type="ChEBI" id="CHEBI:29105"/>
    </cofactor>
    <text evidence="7">Binds 1 zinc ion per subunit.</text>
</comment>
<feature type="binding site" evidence="7">
    <location>
        <position position="79"/>
    </location>
    <ligand>
        <name>Zn(2+)</name>
        <dbReference type="ChEBI" id="CHEBI:29105"/>
    </ligand>
</feature>
<evidence type="ECO:0000256" key="3">
    <source>
        <dbReference type="ARBA" id="ARBA00022833"/>
    </source>
</evidence>
<keyword evidence="10" id="KW-1185">Reference proteome</keyword>
<keyword evidence="5" id="KW-0238">DNA-binding</keyword>
<protein>
    <submittedName>
        <fullName evidence="9">Transcriptional repressor</fullName>
    </submittedName>
</protein>
<evidence type="ECO:0000256" key="7">
    <source>
        <dbReference type="PIRSR" id="PIRSR602481-1"/>
    </source>
</evidence>
<comment type="cofactor">
    <cofactor evidence="8">
        <name>Mn(2+)</name>
        <dbReference type="ChEBI" id="CHEBI:29035"/>
    </cofactor>
    <cofactor evidence="8">
        <name>Fe(2+)</name>
        <dbReference type="ChEBI" id="CHEBI:29033"/>
    </cofactor>
    <text evidence="8">Binds 1 Mn(2+) or Fe(2+) ion per subunit.</text>
</comment>
<dbReference type="GO" id="GO:0045892">
    <property type="term" value="P:negative regulation of DNA-templated transcription"/>
    <property type="evidence" value="ECO:0007669"/>
    <property type="project" value="TreeGrafter"/>
</dbReference>
<reference evidence="9" key="1">
    <citation type="submission" date="2020-08" db="EMBL/GenBank/DDBJ databases">
        <title>Genome public.</title>
        <authorList>
            <person name="Liu C."/>
            <person name="Sun Q."/>
        </authorList>
    </citation>
    <scope>NUCLEOTIDE SEQUENCE</scope>
    <source>
        <strain evidence="9">BX7</strain>
    </source>
</reference>
<feature type="binding site" evidence="7">
    <location>
        <position position="116"/>
    </location>
    <ligand>
        <name>Zn(2+)</name>
        <dbReference type="ChEBI" id="CHEBI:29105"/>
    </ligand>
</feature>
<dbReference type="Gene3D" id="3.30.1490.190">
    <property type="match status" value="1"/>
</dbReference>
<dbReference type="InterPro" id="IPR043135">
    <property type="entry name" value="Fur_C"/>
</dbReference>
<evidence type="ECO:0000256" key="8">
    <source>
        <dbReference type="PIRSR" id="PIRSR602481-2"/>
    </source>
</evidence>
<evidence type="ECO:0000256" key="5">
    <source>
        <dbReference type="ARBA" id="ARBA00023125"/>
    </source>
</evidence>
<comment type="similarity">
    <text evidence="1">Belongs to the Fur family.</text>
</comment>
<dbReference type="CDD" id="cd07153">
    <property type="entry name" value="Fur_like"/>
    <property type="match status" value="1"/>
</dbReference>
<dbReference type="InterPro" id="IPR002481">
    <property type="entry name" value="FUR"/>
</dbReference>
<keyword evidence="6" id="KW-0804">Transcription</keyword>
<dbReference type="SUPFAM" id="SSF46785">
    <property type="entry name" value="Winged helix' DNA-binding domain"/>
    <property type="match status" value="1"/>
</dbReference>
<dbReference type="GO" id="GO:1900376">
    <property type="term" value="P:regulation of secondary metabolite biosynthetic process"/>
    <property type="evidence" value="ECO:0007669"/>
    <property type="project" value="TreeGrafter"/>
</dbReference>
<dbReference type="GO" id="GO:0003700">
    <property type="term" value="F:DNA-binding transcription factor activity"/>
    <property type="evidence" value="ECO:0007669"/>
    <property type="project" value="InterPro"/>
</dbReference>
<evidence type="ECO:0000256" key="4">
    <source>
        <dbReference type="ARBA" id="ARBA00023015"/>
    </source>
</evidence>
<keyword evidence="2" id="KW-0678">Repressor</keyword>
<keyword evidence="7" id="KW-0479">Metal-binding</keyword>
<proteinExistence type="inferred from homology"/>
<dbReference type="GO" id="GO:0000976">
    <property type="term" value="F:transcription cis-regulatory region binding"/>
    <property type="evidence" value="ECO:0007669"/>
    <property type="project" value="TreeGrafter"/>
</dbReference>
<dbReference type="InterPro" id="IPR036390">
    <property type="entry name" value="WH_DNA-bd_sf"/>
</dbReference>
<evidence type="ECO:0000313" key="10">
    <source>
        <dbReference type="Proteomes" id="UP000620366"/>
    </source>
</evidence>
<dbReference type="Pfam" id="PF01475">
    <property type="entry name" value="FUR"/>
    <property type="match status" value="1"/>
</dbReference>
<dbReference type="PANTHER" id="PTHR33202">
    <property type="entry name" value="ZINC UPTAKE REGULATION PROTEIN"/>
    <property type="match status" value="1"/>
</dbReference>
<comment type="caution">
    <text evidence="9">The sequence shown here is derived from an EMBL/GenBank/DDBJ whole genome shotgun (WGS) entry which is preliminary data.</text>
</comment>
<sequence>MTGYAQKIYEIVNNSRNHMRAEQVFHELKKSCPRVVLATVYNNLNKLCDAGLIRRIATDGEPDRYDRISKHDHLVCKRCGKLADICFDDLTAHLQKQMDGALLSYDLRVYYLCPQCRAQESGASKTPGDKI</sequence>
<accession>A0A926DEW6</accession>
<keyword evidence="3 7" id="KW-0862">Zinc</keyword>
<name>A0A926DEW6_9FIRM</name>
<dbReference type="InterPro" id="IPR036388">
    <property type="entry name" value="WH-like_DNA-bd_sf"/>
</dbReference>
<keyword evidence="4" id="KW-0805">Transcription regulation</keyword>
<feature type="binding site" evidence="7">
    <location>
        <position position="76"/>
    </location>
    <ligand>
        <name>Zn(2+)</name>
        <dbReference type="ChEBI" id="CHEBI:29105"/>
    </ligand>
</feature>
<evidence type="ECO:0000256" key="6">
    <source>
        <dbReference type="ARBA" id="ARBA00023163"/>
    </source>
</evidence>
<keyword evidence="8" id="KW-0408">Iron</keyword>
<dbReference type="Proteomes" id="UP000620366">
    <property type="component" value="Unassembled WGS sequence"/>
</dbReference>
<evidence type="ECO:0000313" key="9">
    <source>
        <dbReference type="EMBL" id="MBC8535755.1"/>
    </source>
</evidence>